<gene>
    <name evidence="2" type="ORF">MKW98_013567</name>
</gene>
<proteinExistence type="predicted"/>
<dbReference type="EMBL" id="JAJJMB010006426">
    <property type="protein sequence ID" value="KAI3934684.1"/>
    <property type="molecule type" value="Genomic_DNA"/>
</dbReference>
<sequence length="142" mass="16435">MKYMVSICNRCYQIVLLLLEASHVVSNNTMQSLLKTKTIRTKPEMVKEVEEVKGKELATDTDKIDLIMNETKGLADCYKCQKRKKSAIEESRRRNKQRDCILPGNLQSSWMKYWASVCMQDGSYLGRWTTIYNKISTIDLGL</sequence>
<dbReference type="AlphaFoldDB" id="A0AAD4T119"/>
<accession>A0AAD4T119</accession>
<comment type="caution">
    <text evidence="2">The sequence shown here is derived from an EMBL/GenBank/DDBJ whole genome shotgun (WGS) entry which is preliminary data.</text>
</comment>
<reference evidence="2" key="1">
    <citation type="submission" date="2022-04" db="EMBL/GenBank/DDBJ databases">
        <title>A functionally conserved STORR gene fusion in Papaver species that diverged 16.8 million years ago.</title>
        <authorList>
            <person name="Catania T."/>
        </authorList>
    </citation>
    <scope>NUCLEOTIDE SEQUENCE</scope>
    <source>
        <strain evidence="2">S-188037</strain>
    </source>
</reference>
<dbReference type="Proteomes" id="UP001202328">
    <property type="component" value="Unassembled WGS sequence"/>
</dbReference>
<evidence type="ECO:0000313" key="2">
    <source>
        <dbReference type="EMBL" id="KAI3934684.1"/>
    </source>
</evidence>
<evidence type="ECO:0000256" key="1">
    <source>
        <dbReference type="SAM" id="SignalP"/>
    </source>
</evidence>
<keyword evidence="3" id="KW-1185">Reference proteome</keyword>
<organism evidence="2 3">
    <name type="scientific">Papaver atlanticum</name>
    <dbReference type="NCBI Taxonomy" id="357466"/>
    <lineage>
        <taxon>Eukaryota</taxon>
        <taxon>Viridiplantae</taxon>
        <taxon>Streptophyta</taxon>
        <taxon>Embryophyta</taxon>
        <taxon>Tracheophyta</taxon>
        <taxon>Spermatophyta</taxon>
        <taxon>Magnoliopsida</taxon>
        <taxon>Ranunculales</taxon>
        <taxon>Papaveraceae</taxon>
        <taxon>Papaveroideae</taxon>
        <taxon>Papaver</taxon>
    </lineage>
</organism>
<feature type="chain" id="PRO_5042181374" evidence="1">
    <location>
        <begin position="27"/>
        <end position="142"/>
    </location>
</feature>
<protein>
    <submittedName>
        <fullName evidence="2">Uncharacterized protein</fullName>
    </submittedName>
</protein>
<feature type="signal peptide" evidence="1">
    <location>
        <begin position="1"/>
        <end position="26"/>
    </location>
</feature>
<name>A0AAD4T119_9MAGN</name>
<evidence type="ECO:0000313" key="3">
    <source>
        <dbReference type="Proteomes" id="UP001202328"/>
    </source>
</evidence>
<keyword evidence="1" id="KW-0732">Signal</keyword>